<name>A0A9Q8V575_9GAMM</name>
<dbReference type="RefSeq" id="WP_047257377.1">
    <property type="nucleotide sequence ID" value="NZ_CAWMFK010000091.1"/>
</dbReference>
<evidence type="ECO:0000313" key="2">
    <source>
        <dbReference type="Proteomes" id="UP000829116"/>
    </source>
</evidence>
<reference evidence="1" key="1">
    <citation type="submission" date="2022-03" db="EMBL/GenBank/DDBJ databases">
        <title>ESBL-producing Moellerella wisconsensis and Escherichia marmotae isolated from wild game meat.</title>
        <authorList>
            <person name="Biggel M."/>
        </authorList>
    </citation>
    <scope>NUCLEOTIDE SEQUENCE</scope>
    <source>
        <strain evidence="1">W51</strain>
    </source>
</reference>
<sequence length="47" mass="5400">MKTEVIVIRLTKQERAALEAKKTTPLLADWIKTLAFDAPDREQEESD</sequence>
<accession>A0A9Q8V575</accession>
<protein>
    <submittedName>
        <fullName evidence="1">MbeCy</fullName>
    </submittedName>
</protein>
<dbReference type="GeneID" id="79716941"/>
<dbReference type="EMBL" id="CP093245">
    <property type="protein sequence ID" value="UNH31952.1"/>
    <property type="molecule type" value="Genomic_DNA"/>
</dbReference>
<evidence type="ECO:0000313" key="1">
    <source>
        <dbReference type="EMBL" id="UNH31952.1"/>
    </source>
</evidence>
<proteinExistence type="predicted"/>
<dbReference type="Proteomes" id="UP000829116">
    <property type="component" value="Chromosome"/>
</dbReference>
<dbReference type="AlphaFoldDB" id="A0A9Q8V575"/>
<gene>
    <name evidence="1" type="ORF">MNY72_06615</name>
</gene>
<organism evidence="1 2">
    <name type="scientific">Moellerella wisconsensis</name>
    <dbReference type="NCBI Taxonomy" id="158849"/>
    <lineage>
        <taxon>Bacteria</taxon>
        <taxon>Pseudomonadati</taxon>
        <taxon>Pseudomonadota</taxon>
        <taxon>Gammaproteobacteria</taxon>
        <taxon>Enterobacterales</taxon>
        <taxon>Morganellaceae</taxon>
        <taxon>Moellerella</taxon>
    </lineage>
</organism>